<feature type="transmembrane region" description="Helical" evidence="2">
    <location>
        <begin position="206"/>
        <end position="227"/>
    </location>
</feature>
<dbReference type="Gene3D" id="1.20.140.150">
    <property type="match status" value="1"/>
</dbReference>
<feature type="transmembrane region" description="Helical" evidence="2">
    <location>
        <begin position="7"/>
        <end position="29"/>
    </location>
</feature>
<keyword evidence="2" id="KW-0472">Membrane</keyword>
<dbReference type="GeneID" id="101849618"/>
<name>A0ABM0JPU6_APLCA</name>
<keyword evidence="2" id="KW-0812">Transmembrane</keyword>
<keyword evidence="3" id="KW-1185">Reference proteome</keyword>
<reference evidence="4" key="1">
    <citation type="submission" date="2025-08" db="UniProtKB">
        <authorList>
            <consortium name="RefSeq"/>
        </authorList>
    </citation>
    <scope>IDENTIFICATION</scope>
</reference>
<feature type="transmembrane region" description="Helical" evidence="2">
    <location>
        <begin position="137"/>
        <end position="155"/>
    </location>
</feature>
<evidence type="ECO:0000256" key="2">
    <source>
        <dbReference type="SAM" id="Phobius"/>
    </source>
</evidence>
<feature type="transmembrane region" description="Helical" evidence="2">
    <location>
        <begin position="167"/>
        <end position="186"/>
    </location>
</feature>
<organism evidence="3 4">
    <name type="scientific">Aplysia californica</name>
    <name type="common">California sea hare</name>
    <dbReference type="NCBI Taxonomy" id="6500"/>
    <lineage>
        <taxon>Eukaryota</taxon>
        <taxon>Metazoa</taxon>
        <taxon>Spiralia</taxon>
        <taxon>Lophotrochozoa</taxon>
        <taxon>Mollusca</taxon>
        <taxon>Gastropoda</taxon>
        <taxon>Heterobranchia</taxon>
        <taxon>Euthyneura</taxon>
        <taxon>Tectipleura</taxon>
        <taxon>Aplysiida</taxon>
        <taxon>Aplysioidea</taxon>
        <taxon>Aplysiidae</taxon>
        <taxon>Aplysia</taxon>
    </lineage>
</organism>
<evidence type="ECO:0000313" key="3">
    <source>
        <dbReference type="Proteomes" id="UP000694888"/>
    </source>
</evidence>
<evidence type="ECO:0000313" key="4">
    <source>
        <dbReference type="RefSeq" id="XP_005098713.1"/>
    </source>
</evidence>
<feature type="region of interest" description="Disordered" evidence="1">
    <location>
        <begin position="73"/>
        <end position="95"/>
    </location>
</feature>
<feature type="compositionally biased region" description="Low complexity" evidence="1">
    <location>
        <begin position="247"/>
        <end position="282"/>
    </location>
</feature>
<accession>A0ABM0JPU6</accession>
<sequence>MAFIGDIILYVHTVLVLSASCFLCFGISFPNWMKYIVVKEQCKEVGRAGLWLSCSTFCLDKPFSVDANSTTNATNSSLAQPTETEAANSSSPLVAGSLTDNAPESPDMDGCTDKEICFNLAGKTHFVWKPMLEVTRLLAALSVCVSMVAVACALVRQCNWNFYKDRVHLALAATAGFLGILVIIFYPVNVVFPDADQWQPSWQLDWTYYVFLSGCCTHVLVVPLLCLGPRHSGDDTKGADVEGGITSPQRGSSSVSLSSSSSSLSSSRPPGGLSTISTLSSL</sequence>
<gene>
    <name evidence="4" type="primary">LOC101849618</name>
</gene>
<evidence type="ECO:0000256" key="1">
    <source>
        <dbReference type="SAM" id="MobiDB-lite"/>
    </source>
</evidence>
<protein>
    <submittedName>
        <fullName evidence="4">Uncharacterized protein LOC101849618 isoform X1</fullName>
    </submittedName>
</protein>
<feature type="region of interest" description="Disordered" evidence="1">
    <location>
        <begin position="237"/>
        <end position="282"/>
    </location>
</feature>
<keyword evidence="2" id="KW-1133">Transmembrane helix</keyword>
<proteinExistence type="predicted"/>
<dbReference type="Proteomes" id="UP000694888">
    <property type="component" value="Unplaced"/>
</dbReference>
<dbReference type="RefSeq" id="XP_005098713.1">
    <property type="nucleotide sequence ID" value="XM_005098656.2"/>
</dbReference>